<dbReference type="eggNOG" id="COG4968">
    <property type="taxonomic scope" value="Bacteria"/>
</dbReference>
<proteinExistence type="predicted"/>
<dbReference type="GeneID" id="93262580"/>
<dbReference type="PANTHER" id="PTHR30093:SF44">
    <property type="entry name" value="TYPE II SECRETION SYSTEM CORE PROTEIN G"/>
    <property type="match status" value="1"/>
</dbReference>
<protein>
    <submittedName>
        <fullName evidence="7">Tfp pilus assembly protein PilE</fullName>
    </submittedName>
</protein>
<dbReference type="InterPro" id="IPR000983">
    <property type="entry name" value="Bac_GSPG_pilin"/>
</dbReference>
<evidence type="ECO:0000256" key="2">
    <source>
        <dbReference type="ARBA" id="ARBA00022481"/>
    </source>
</evidence>
<gene>
    <name evidence="7" type="primary">pilE2</name>
    <name evidence="7" type="ORF">HMPREF0476_0668</name>
</gene>
<comment type="subcellular location">
    <subcellularLocation>
        <location evidence="1">Membrane</location>
        <topology evidence="1">Single-pass membrane protein</topology>
    </subcellularLocation>
</comment>
<dbReference type="NCBIfam" id="TIGR02532">
    <property type="entry name" value="IV_pilin_GFxxxE"/>
    <property type="match status" value="1"/>
</dbReference>
<keyword evidence="8" id="KW-1185">Reference proteome</keyword>
<dbReference type="GO" id="GO:0016020">
    <property type="term" value="C:membrane"/>
    <property type="evidence" value="ECO:0007669"/>
    <property type="project" value="UniProtKB-SubCell"/>
</dbReference>
<dbReference type="PROSITE" id="PS00409">
    <property type="entry name" value="PROKAR_NTER_METHYL"/>
    <property type="match status" value="1"/>
</dbReference>
<dbReference type="AlphaFoldDB" id="F5S635"/>
<organism evidence="7 8">
    <name type="scientific">Kingella kingae ATCC 23330</name>
    <dbReference type="NCBI Taxonomy" id="887327"/>
    <lineage>
        <taxon>Bacteria</taxon>
        <taxon>Pseudomonadati</taxon>
        <taxon>Pseudomonadota</taxon>
        <taxon>Betaproteobacteria</taxon>
        <taxon>Neisseriales</taxon>
        <taxon>Neisseriaceae</taxon>
        <taxon>Kingella</taxon>
    </lineage>
</organism>
<dbReference type="PRINTS" id="PR00813">
    <property type="entry name" value="BCTERIALGSPG"/>
</dbReference>
<dbReference type="GO" id="GO:0015627">
    <property type="term" value="C:type II protein secretion system complex"/>
    <property type="evidence" value="ECO:0007669"/>
    <property type="project" value="InterPro"/>
</dbReference>
<name>F5S635_KINKI</name>
<evidence type="ECO:0000256" key="4">
    <source>
        <dbReference type="ARBA" id="ARBA00022989"/>
    </source>
</evidence>
<dbReference type="InterPro" id="IPR045584">
    <property type="entry name" value="Pilin-like"/>
</dbReference>
<dbReference type="GO" id="GO:0015628">
    <property type="term" value="P:protein secretion by the type II secretion system"/>
    <property type="evidence" value="ECO:0007669"/>
    <property type="project" value="InterPro"/>
</dbReference>
<keyword evidence="5 6" id="KW-0472">Membrane</keyword>
<dbReference type="InterPro" id="IPR012902">
    <property type="entry name" value="N_methyl_site"/>
</dbReference>
<feature type="transmembrane region" description="Helical" evidence="6">
    <location>
        <begin position="7"/>
        <end position="28"/>
    </location>
</feature>
<dbReference type="Gene3D" id="3.30.700.10">
    <property type="entry name" value="Glycoprotein, Type 4 Pilin"/>
    <property type="match status" value="1"/>
</dbReference>
<keyword evidence="2" id="KW-0488">Methylation</keyword>
<evidence type="ECO:0000256" key="1">
    <source>
        <dbReference type="ARBA" id="ARBA00004167"/>
    </source>
</evidence>
<keyword evidence="4 6" id="KW-1133">Transmembrane helix</keyword>
<comment type="caution">
    <text evidence="7">The sequence shown here is derived from an EMBL/GenBank/DDBJ whole genome shotgun (WGS) entry which is preliminary data.</text>
</comment>
<dbReference type="STRING" id="504.KKKWG1_1251"/>
<dbReference type="OrthoDB" id="8592370at2"/>
<evidence type="ECO:0000256" key="3">
    <source>
        <dbReference type="ARBA" id="ARBA00022692"/>
    </source>
</evidence>
<reference evidence="7 8" key="1">
    <citation type="submission" date="2011-04" db="EMBL/GenBank/DDBJ databases">
        <authorList>
            <person name="Muzny D."/>
            <person name="Qin X."/>
            <person name="Deng J."/>
            <person name="Jiang H."/>
            <person name="Liu Y."/>
            <person name="Qu J."/>
            <person name="Song X.-Z."/>
            <person name="Zhang L."/>
            <person name="Thornton R."/>
            <person name="Coyle M."/>
            <person name="Francisco L."/>
            <person name="Jackson L."/>
            <person name="Javaid M."/>
            <person name="Korchina V."/>
            <person name="Kovar C."/>
            <person name="Mata R."/>
            <person name="Mathew T."/>
            <person name="Ngo R."/>
            <person name="Nguyen L."/>
            <person name="Nguyen N."/>
            <person name="Okwuonu G."/>
            <person name="Ongeri F."/>
            <person name="Pham C."/>
            <person name="Simmons D."/>
            <person name="Wilczek-Boney K."/>
            <person name="Hale W."/>
            <person name="Jakkamsetti A."/>
            <person name="Pham P."/>
            <person name="Ruth R."/>
            <person name="San Lucas F."/>
            <person name="Warren J."/>
            <person name="Zhang J."/>
            <person name="Zhao Z."/>
            <person name="Zhou C."/>
            <person name="Zhu D."/>
            <person name="Lee S."/>
            <person name="Bess C."/>
            <person name="Blankenburg K."/>
            <person name="Forbes L."/>
            <person name="Fu Q."/>
            <person name="Gubbala S."/>
            <person name="Hirani K."/>
            <person name="Jayaseelan J.C."/>
            <person name="Lara F."/>
            <person name="Munidasa M."/>
            <person name="Palculict T."/>
            <person name="Patil S."/>
            <person name="Pu L.-L."/>
            <person name="Saada N."/>
            <person name="Tang L."/>
            <person name="Weissenberger G."/>
            <person name="Zhu Y."/>
            <person name="Hemphill L."/>
            <person name="Shang Y."/>
            <person name="Youmans B."/>
            <person name="Ayvaz T."/>
            <person name="Ross M."/>
            <person name="Santibanez J."/>
            <person name="Aqrawi P."/>
            <person name="Gross S."/>
            <person name="Joshi V."/>
            <person name="Fowler G."/>
            <person name="Nazareth L."/>
            <person name="Reid J."/>
            <person name="Worley K."/>
            <person name="Petrosino J."/>
            <person name="Highlander S."/>
            <person name="Gibbs R."/>
        </authorList>
    </citation>
    <scope>NUCLEOTIDE SEQUENCE [LARGE SCALE GENOMIC DNA]</scope>
    <source>
        <strain evidence="7 8">ATCC 23330</strain>
    </source>
</reference>
<sequence>MKIKNSGFTLVEMMVVIAIIGILAAIALPSYQSSVEKTNLADAKRYMTEIRQQLEAQKLSDTNYSRGSAAGLKNKYELFIDNAIEKNIPSSMKDKYTFGRNAVVVNNKGNQVSIYMQARPRVSSYKYAAYMTEKGDVLRCPKASISSATPAVMKPSGCEVF</sequence>
<dbReference type="RefSeq" id="WP_003786045.1">
    <property type="nucleotide sequence ID" value="NZ_FOJK01000058.1"/>
</dbReference>
<evidence type="ECO:0000256" key="6">
    <source>
        <dbReference type="SAM" id="Phobius"/>
    </source>
</evidence>
<keyword evidence="3 6" id="KW-0812">Transmembrane</keyword>
<dbReference type="PANTHER" id="PTHR30093">
    <property type="entry name" value="GENERAL SECRETION PATHWAY PROTEIN G"/>
    <property type="match status" value="1"/>
</dbReference>
<dbReference type="SUPFAM" id="SSF54523">
    <property type="entry name" value="Pili subunits"/>
    <property type="match status" value="1"/>
</dbReference>
<dbReference type="Pfam" id="PF07963">
    <property type="entry name" value="N_methyl"/>
    <property type="match status" value="1"/>
</dbReference>
<evidence type="ECO:0000256" key="5">
    <source>
        <dbReference type="ARBA" id="ARBA00023136"/>
    </source>
</evidence>
<accession>F5S635</accession>
<dbReference type="HOGENOM" id="CLU_091705_4_4_4"/>
<evidence type="ECO:0000313" key="8">
    <source>
        <dbReference type="Proteomes" id="UP000004207"/>
    </source>
</evidence>
<evidence type="ECO:0000313" key="7">
    <source>
        <dbReference type="EMBL" id="EGK10514.1"/>
    </source>
</evidence>
<dbReference type="EMBL" id="AFHS01000020">
    <property type="protein sequence ID" value="EGK10514.1"/>
    <property type="molecule type" value="Genomic_DNA"/>
</dbReference>
<dbReference type="Proteomes" id="UP000004207">
    <property type="component" value="Unassembled WGS sequence"/>
</dbReference>